<dbReference type="GO" id="GO:0031012">
    <property type="term" value="C:extracellular matrix"/>
    <property type="evidence" value="ECO:0007669"/>
    <property type="project" value="InterPro"/>
</dbReference>
<dbReference type="Proteomes" id="UP000886822">
    <property type="component" value="Unassembled WGS sequence"/>
</dbReference>
<accession>A0A9D1U4N9</accession>
<dbReference type="EC" id="3.4.24.-" evidence="7"/>
<dbReference type="InterPro" id="IPR001818">
    <property type="entry name" value="Pept_M10_metallopeptidase"/>
</dbReference>
<gene>
    <name evidence="7" type="ORF">H9875_03100</name>
</gene>
<keyword evidence="3 7" id="KW-0378">Hydrolase</keyword>
<keyword evidence="1" id="KW-0645">Protease</keyword>
<evidence type="ECO:0000256" key="4">
    <source>
        <dbReference type="ARBA" id="ARBA00022833"/>
    </source>
</evidence>
<dbReference type="GO" id="GO:0008270">
    <property type="term" value="F:zinc ion binding"/>
    <property type="evidence" value="ECO:0007669"/>
    <property type="project" value="InterPro"/>
</dbReference>
<dbReference type="InterPro" id="IPR024079">
    <property type="entry name" value="MetalloPept_cat_dom_sf"/>
</dbReference>
<keyword evidence="2" id="KW-0479">Metal-binding</keyword>
<reference evidence="7" key="2">
    <citation type="submission" date="2021-04" db="EMBL/GenBank/DDBJ databases">
        <authorList>
            <person name="Gilroy R."/>
        </authorList>
    </citation>
    <scope>NUCLEOTIDE SEQUENCE</scope>
    <source>
        <strain evidence="7">CHK173-259</strain>
    </source>
</reference>
<keyword evidence="7" id="KW-0482">Metalloprotease</keyword>
<feature type="domain" description="Peptidase metallopeptidase" evidence="6">
    <location>
        <begin position="32"/>
        <end position="184"/>
    </location>
</feature>
<dbReference type="GO" id="GO:0004222">
    <property type="term" value="F:metalloendopeptidase activity"/>
    <property type="evidence" value="ECO:0007669"/>
    <property type="project" value="InterPro"/>
</dbReference>
<comment type="caution">
    <text evidence="7">The sequence shown here is derived from an EMBL/GenBank/DDBJ whole genome shotgun (WGS) entry which is preliminary data.</text>
</comment>
<name>A0A9D1U4N9_9LACO</name>
<evidence type="ECO:0000313" key="7">
    <source>
        <dbReference type="EMBL" id="HIW71592.1"/>
    </source>
</evidence>
<dbReference type="GO" id="GO:0006508">
    <property type="term" value="P:proteolysis"/>
    <property type="evidence" value="ECO:0007669"/>
    <property type="project" value="UniProtKB-KW"/>
</dbReference>
<evidence type="ECO:0000256" key="5">
    <source>
        <dbReference type="SAM" id="SignalP"/>
    </source>
</evidence>
<evidence type="ECO:0000256" key="1">
    <source>
        <dbReference type="ARBA" id="ARBA00022670"/>
    </source>
</evidence>
<reference evidence="7" key="1">
    <citation type="journal article" date="2021" name="PeerJ">
        <title>Extensive microbial diversity within the chicken gut microbiome revealed by metagenomics and culture.</title>
        <authorList>
            <person name="Gilroy R."/>
            <person name="Ravi A."/>
            <person name="Getino M."/>
            <person name="Pursley I."/>
            <person name="Horton D.L."/>
            <person name="Alikhan N.F."/>
            <person name="Baker D."/>
            <person name="Gharbi K."/>
            <person name="Hall N."/>
            <person name="Watson M."/>
            <person name="Adriaenssens E.M."/>
            <person name="Foster-Nyarko E."/>
            <person name="Jarju S."/>
            <person name="Secka A."/>
            <person name="Antonio M."/>
            <person name="Oren A."/>
            <person name="Chaudhuri R.R."/>
            <person name="La Ragione R."/>
            <person name="Hildebrand F."/>
            <person name="Pallen M.J."/>
        </authorList>
    </citation>
    <scope>NUCLEOTIDE SEQUENCE</scope>
    <source>
        <strain evidence="7">CHK173-259</strain>
    </source>
</reference>
<proteinExistence type="predicted"/>
<dbReference type="SUPFAM" id="SSF55486">
    <property type="entry name" value="Metalloproteases ('zincins'), catalytic domain"/>
    <property type="match status" value="1"/>
</dbReference>
<feature type="signal peptide" evidence="5">
    <location>
        <begin position="1"/>
        <end position="27"/>
    </location>
</feature>
<dbReference type="EMBL" id="DXGJ01000023">
    <property type="protein sequence ID" value="HIW71592.1"/>
    <property type="molecule type" value="Genomic_DNA"/>
</dbReference>
<dbReference type="InterPro" id="IPR006026">
    <property type="entry name" value="Peptidase_Metallo"/>
</dbReference>
<evidence type="ECO:0000259" key="6">
    <source>
        <dbReference type="SMART" id="SM00235"/>
    </source>
</evidence>
<keyword evidence="5" id="KW-0732">Signal</keyword>
<organism evidence="7 8">
    <name type="scientific">Candidatus Levilactobacillus faecigallinarum</name>
    <dbReference type="NCBI Taxonomy" id="2838638"/>
    <lineage>
        <taxon>Bacteria</taxon>
        <taxon>Bacillati</taxon>
        <taxon>Bacillota</taxon>
        <taxon>Bacilli</taxon>
        <taxon>Lactobacillales</taxon>
        <taxon>Lactobacillaceae</taxon>
        <taxon>Levilactobacillus</taxon>
    </lineage>
</organism>
<dbReference type="SMART" id="SM00235">
    <property type="entry name" value="ZnMc"/>
    <property type="match status" value="1"/>
</dbReference>
<dbReference type="Gene3D" id="3.40.390.10">
    <property type="entry name" value="Collagenase (Catalytic Domain)"/>
    <property type="match status" value="1"/>
</dbReference>
<evidence type="ECO:0000313" key="8">
    <source>
        <dbReference type="Proteomes" id="UP000886822"/>
    </source>
</evidence>
<evidence type="ECO:0000256" key="2">
    <source>
        <dbReference type="ARBA" id="ARBA00022723"/>
    </source>
</evidence>
<keyword evidence="4" id="KW-0862">Zinc</keyword>
<dbReference type="AlphaFoldDB" id="A0A9D1U4N9"/>
<evidence type="ECO:0000256" key="3">
    <source>
        <dbReference type="ARBA" id="ARBA00022801"/>
    </source>
</evidence>
<dbReference type="Pfam" id="PF00413">
    <property type="entry name" value="Peptidase_M10"/>
    <property type="match status" value="1"/>
</dbReference>
<protein>
    <submittedName>
        <fullName evidence="7">Matrixin family metalloprotease</fullName>
        <ecNumber evidence="7">3.4.24.-</ecNumber>
    </submittedName>
</protein>
<feature type="chain" id="PRO_5039257508" evidence="5">
    <location>
        <begin position="28"/>
        <end position="186"/>
    </location>
</feature>
<sequence length="186" mass="21200">MKRFMKFMSVAATVCATLWGVPTQATAVATTPTPHWGSWQSTTITYCYQGSSTYYRTIWKNAAKQWNQTGTVKLTAVKNPKQADVVLKTGRVAVRSKVSGLTKYRYYARQDGHEIVSAKASLHHNVLSRYRYTKQQRTNVAAHELGHALGLSHSTCKLSVMHPTNRYRKVNHQDRLALKRAYRKRK</sequence>